<organism evidence="2 3">
    <name type="scientific">Parabacteroides gordonii MS-1 = DSM 23371</name>
    <dbReference type="NCBI Taxonomy" id="1203610"/>
    <lineage>
        <taxon>Bacteria</taxon>
        <taxon>Pseudomonadati</taxon>
        <taxon>Bacteroidota</taxon>
        <taxon>Bacteroidia</taxon>
        <taxon>Bacteroidales</taxon>
        <taxon>Tannerellaceae</taxon>
        <taxon>Parabacteroides</taxon>
    </lineage>
</organism>
<reference evidence="2 3" key="1">
    <citation type="submission" date="2013-04" db="EMBL/GenBank/DDBJ databases">
        <title>The Genome Sequence of Parabacteroides gordonii DSM 23371.</title>
        <authorList>
            <consortium name="The Broad Institute Genomics Platform"/>
            <person name="Earl A."/>
            <person name="Ward D."/>
            <person name="Feldgarden M."/>
            <person name="Gevers D."/>
            <person name="Martens E."/>
            <person name="Sakamoto M."/>
            <person name="Benno Y."/>
            <person name="Suzuki N."/>
            <person name="Matsunaga N."/>
            <person name="Koshihara K."/>
            <person name="Seki M."/>
            <person name="Komiya H."/>
            <person name="Walker B."/>
            <person name="Young S."/>
            <person name="Zeng Q."/>
            <person name="Gargeya S."/>
            <person name="Fitzgerald M."/>
            <person name="Haas B."/>
            <person name="Abouelleil A."/>
            <person name="Allen A.W."/>
            <person name="Alvarado L."/>
            <person name="Arachchi H.M."/>
            <person name="Berlin A.M."/>
            <person name="Chapman S.B."/>
            <person name="Gainer-Dewar J."/>
            <person name="Goldberg J."/>
            <person name="Griggs A."/>
            <person name="Gujja S."/>
            <person name="Hansen M."/>
            <person name="Howarth C."/>
            <person name="Imamovic A."/>
            <person name="Ireland A."/>
            <person name="Larimer J."/>
            <person name="McCowan C."/>
            <person name="Murphy C."/>
            <person name="Pearson M."/>
            <person name="Poon T.W."/>
            <person name="Priest M."/>
            <person name="Roberts A."/>
            <person name="Saif S."/>
            <person name="Shea T."/>
            <person name="Sisk P."/>
            <person name="Sykes S."/>
            <person name="Wortman J."/>
            <person name="Nusbaum C."/>
            <person name="Birren B."/>
        </authorList>
    </citation>
    <scope>NUCLEOTIDE SEQUENCE [LARGE SCALE GENOMIC DNA]</scope>
    <source>
        <strain evidence="2 3">MS-1</strain>
    </source>
</reference>
<sequence length="57" mass="6786">MVDTLIRNKRKHLLSIIPIVLKILPILKVRIIFVKYLQYVIETVYREPLPATESLQR</sequence>
<name>A0A0F5JB82_9BACT</name>
<evidence type="ECO:0000313" key="2">
    <source>
        <dbReference type="EMBL" id="KKB55126.1"/>
    </source>
</evidence>
<gene>
    <name evidence="2" type="ORF">HMPREF1536_02580</name>
</gene>
<evidence type="ECO:0000313" key="3">
    <source>
        <dbReference type="Proteomes" id="UP000033035"/>
    </source>
</evidence>
<dbReference type="AlphaFoldDB" id="A0A0F5JB82"/>
<comment type="caution">
    <text evidence="2">The sequence shown here is derived from an EMBL/GenBank/DDBJ whole genome shotgun (WGS) entry which is preliminary data.</text>
</comment>
<keyword evidence="1" id="KW-0472">Membrane</keyword>
<protein>
    <submittedName>
        <fullName evidence="2">Uncharacterized protein</fullName>
    </submittedName>
</protein>
<keyword evidence="1" id="KW-1133">Transmembrane helix</keyword>
<dbReference type="EMBL" id="AQHW01000015">
    <property type="protein sequence ID" value="KKB55126.1"/>
    <property type="molecule type" value="Genomic_DNA"/>
</dbReference>
<accession>A0A0F5JB82</accession>
<keyword evidence="3" id="KW-1185">Reference proteome</keyword>
<keyword evidence="1" id="KW-0812">Transmembrane</keyword>
<dbReference type="Proteomes" id="UP000033035">
    <property type="component" value="Unassembled WGS sequence"/>
</dbReference>
<proteinExistence type="predicted"/>
<dbReference type="HOGENOM" id="CLU_2992516_0_0_10"/>
<evidence type="ECO:0000256" key="1">
    <source>
        <dbReference type="SAM" id="Phobius"/>
    </source>
</evidence>
<feature type="transmembrane region" description="Helical" evidence="1">
    <location>
        <begin position="12"/>
        <end position="33"/>
    </location>
</feature>
<dbReference type="PATRIC" id="fig|1203610.3.peg.2650"/>